<dbReference type="RefSeq" id="WP_373689407.1">
    <property type="nucleotide sequence ID" value="NZ_JAMXWM010000005.1"/>
</dbReference>
<dbReference type="SUPFAM" id="SSF54862">
    <property type="entry name" value="4Fe-4S ferredoxins"/>
    <property type="match status" value="1"/>
</dbReference>
<keyword evidence="7 8" id="KW-0411">Iron-sulfur</keyword>
<dbReference type="Pfam" id="PF13370">
    <property type="entry name" value="Fer4_13"/>
    <property type="match status" value="1"/>
</dbReference>
<dbReference type="PRINTS" id="PR00352">
    <property type="entry name" value="3FE4SFRDOXIN"/>
</dbReference>
<reference evidence="11" key="1">
    <citation type="journal article" date="2019" name="Int. J. Syst. Evol. Microbiol.">
        <title>The Global Catalogue of Microorganisms (GCM) 10K type strain sequencing project: providing services to taxonomists for standard genome sequencing and annotation.</title>
        <authorList>
            <consortium name="The Broad Institute Genomics Platform"/>
            <consortium name="The Broad Institute Genome Sequencing Center for Infectious Disease"/>
            <person name="Wu L."/>
            <person name="Ma J."/>
        </authorList>
    </citation>
    <scope>NUCLEOTIDE SEQUENCE [LARGE SCALE GENOMIC DNA]</scope>
    <source>
        <strain evidence="11">TISTR 2466</strain>
    </source>
</reference>
<evidence type="ECO:0000256" key="5">
    <source>
        <dbReference type="ARBA" id="ARBA00022982"/>
    </source>
</evidence>
<keyword evidence="3" id="KW-0004">4Fe-4S</keyword>
<protein>
    <recommendedName>
        <fullName evidence="8">Ferredoxin</fullName>
    </recommendedName>
</protein>
<dbReference type="PANTHER" id="PTHR39163:SF1">
    <property type="entry name" value="FERREDOXIN"/>
    <property type="match status" value="1"/>
</dbReference>
<evidence type="ECO:0000256" key="3">
    <source>
        <dbReference type="ARBA" id="ARBA00022485"/>
    </source>
</evidence>
<evidence type="ECO:0000256" key="1">
    <source>
        <dbReference type="ARBA" id="ARBA00001966"/>
    </source>
</evidence>
<dbReference type="InterPro" id="IPR017896">
    <property type="entry name" value="4Fe4S_Fe-S-bd"/>
</dbReference>
<sequence>MISVNTQPKENKYTRVDKETCISCGACEAAAPDIFNYDDQGLAFSIIDGNKGIKPIPDELLMDLEDAYDGCPTESILVSDHPFDELIQSENNK</sequence>
<comment type="cofactor">
    <cofactor evidence="1">
        <name>[4Fe-4S] cluster</name>
        <dbReference type="ChEBI" id="CHEBI:49883"/>
    </cofactor>
</comment>
<dbReference type="InterPro" id="IPR052395">
    <property type="entry name" value="ET_Ferredoxin"/>
</dbReference>
<keyword evidence="11" id="KW-1185">Reference proteome</keyword>
<accession>A0ABW5S331</accession>
<dbReference type="Proteomes" id="UP001597399">
    <property type="component" value="Unassembled WGS sequence"/>
</dbReference>
<keyword evidence="6 8" id="KW-0408">Iron</keyword>
<dbReference type="Gene3D" id="3.30.70.20">
    <property type="match status" value="1"/>
</dbReference>
<feature type="domain" description="4Fe-4S ferredoxin-type" evidence="9">
    <location>
        <begin position="12"/>
        <end position="40"/>
    </location>
</feature>
<comment type="function">
    <text evidence="8">Ferredoxins are iron-sulfur proteins that transfer electrons in a wide variety of metabolic reactions.</text>
</comment>
<gene>
    <name evidence="10" type="ORF">ACFSUE_07865</name>
</gene>
<keyword evidence="5 8" id="KW-0249">Electron transport</keyword>
<evidence type="ECO:0000256" key="6">
    <source>
        <dbReference type="ARBA" id="ARBA00023004"/>
    </source>
</evidence>
<keyword evidence="2 8" id="KW-0813">Transport</keyword>
<dbReference type="InterPro" id="IPR001080">
    <property type="entry name" value="3Fe4S_ferredoxin"/>
</dbReference>
<dbReference type="PANTHER" id="PTHR39163">
    <property type="entry name" value="FERREDOXIN"/>
    <property type="match status" value="1"/>
</dbReference>
<evidence type="ECO:0000256" key="7">
    <source>
        <dbReference type="ARBA" id="ARBA00023014"/>
    </source>
</evidence>
<evidence type="ECO:0000259" key="9">
    <source>
        <dbReference type="PROSITE" id="PS51379"/>
    </source>
</evidence>
<evidence type="ECO:0000256" key="2">
    <source>
        <dbReference type="ARBA" id="ARBA00022448"/>
    </source>
</evidence>
<evidence type="ECO:0000256" key="8">
    <source>
        <dbReference type="RuleBase" id="RU368020"/>
    </source>
</evidence>
<organism evidence="10 11">
    <name type="scientific">Sporolactobacillus shoreicorticis</name>
    <dbReference type="NCBI Taxonomy" id="1923877"/>
    <lineage>
        <taxon>Bacteria</taxon>
        <taxon>Bacillati</taxon>
        <taxon>Bacillota</taxon>
        <taxon>Bacilli</taxon>
        <taxon>Bacillales</taxon>
        <taxon>Sporolactobacillaceae</taxon>
        <taxon>Sporolactobacillus</taxon>
    </lineage>
</organism>
<name>A0ABW5S331_9BACL</name>
<proteinExistence type="predicted"/>
<evidence type="ECO:0000256" key="4">
    <source>
        <dbReference type="ARBA" id="ARBA00022723"/>
    </source>
</evidence>
<evidence type="ECO:0000313" key="11">
    <source>
        <dbReference type="Proteomes" id="UP001597399"/>
    </source>
</evidence>
<dbReference type="PROSITE" id="PS51379">
    <property type="entry name" value="4FE4S_FER_2"/>
    <property type="match status" value="1"/>
</dbReference>
<dbReference type="EMBL" id="JBHUMQ010000017">
    <property type="protein sequence ID" value="MFD2693542.1"/>
    <property type="molecule type" value="Genomic_DNA"/>
</dbReference>
<evidence type="ECO:0000313" key="10">
    <source>
        <dbReference type="EMBL" id="MFD2693542.1"/>
    </source>
</evidence>
<keyword evidence="4 8" id="KW-0479">Metal-binding</keyword>
<comment type="caution">
    <text evidence="10">The sequence shown here is derived from an EMBL/GenBank/DDBJ whole genome shotgun (WGS) entry which is preliminary data.</text>
</comment>